<keyword evidence="9" id="KW-0408">Iron</keyword>
<evidence type="ECO:0000256" key="4">
    <source>
        <dbReference type="ARBA" id="ARBA00022617"/>
    </source>
</evidence>
<evidence type="ECO:0000256" key="12">
    <source>
        <dbReference type="SAM" id="Phobius"/>
    </source>
</evidence>
<dbReference type="SMART" id="SM00665">
    <property type="entry name" value="B561"/>
    <property type="match status" value="1"/>
</dbReference>
<evidence type="ECO:0000256" key="8">
    <source>
        <dbReference type="ARBA" id="ARBA00022989"/>
    </source>
</evidence>
<feature type="transmembrane region" description="Helical" evidence="12">
    <location>
        <begin position="135"/>
        <end position="154"/>
    </location>
</feature>
<evidence type="ECO:0000256" key="7">
    <source>
        <dbReference type="ARBA" id="ARBA00022982"/>
    </source>
</evidence>
<comment type="subcellular location">
    <subcellularLocation>
        <location evidence="2">Membrane</location>
        <topology evidence="2">Multi-pass membrane protein</topology>
    </subcellularLocation>
</comment>
<evidence type="ECO:0000259" key="13">
    <source>
        <dbReference type="PROSITE" id="PS50939"/>
    </source>
</evidence>
<dbReference type="PANTHER" id="PTHR10106">
    <property type="entry name" value="CYTOCHROME B561-RELATED"/>
    <property type="match status" value="1"/>
</dbReference>
<dbReference type="Proteomes" id="UP000594262">
    <property type="component" value="Unplaced"/>
</dbReference>
<keyword evidence="5 12" id="KW-0812">Transmembrane</keyword>
<organism evidence="14 15">
    <name type="scientific">Clytia hemisphaerica</name>
    <dbReference type="NCBI Taxonomy" id="252671"/>
    <lineage>
        <taxon>Eukaryota</taxon>
        <taxon>Metazoa</taxon>
        <taxon>Cnidaria</taxon>
        <taxon>Hydrozoa</taxon>
        <taxon>Hydroidolina</taxon>
        <taxon>Leptothecata</taxon>
        <taxon>Obeliida</taxon>
        <taxon>Clytiidae</taxon>
        <taxon>Clytia</taxon>
    </lineage>
</organism>
<keyword evidence="4" id="KW-0349">Heme</keyword>
<dbReference type="EnsemblMetazoa" id="CLYHEMT011317.1">
    <property type="protein sequence ID" value="CLYHEMP011317.1"/>
    <property type="gene ID" value="CLYHEMG011317"/>
</dbReference>
<dbReference type="Pfam" id="PF03188">
    <property type="entry name" value="Cytochrom_B561"/>
    <property type="match status" value="1"/>
</dbReference>
<keyword evidence="10 12" id="KW-0472">Membrane</keyword>
<feature type="transmembrane region" description="Helical" evidence="12">
    <location>
        <begin position="166"/>
        <end position="187"/>
    </location>
</feature>
<feature type="domain" description="Cytochrome b561" evidence="13">
    <location>
        <begin position="99"/>
        <end position="295"/>
    </location>
</feature>
<keyword evidence="8 12" id="KW-1133">Transmembrane helix</keyword>
<dbReference type="PANTHER" id="PTHR10106:SF0">
    <property type="entry name" value="LD36721P"/>
    <property type="match status" value="1"/>
</dbReference>
<protein>
    <recommendedName>
        <fullName evidence="13">Cytochrome b561 domain-containing protein</fullName>
    </recommendedName>
</protein>
<keyword evidence="15" id="KW-1185">Reference proteome</keyword>
<dbReference type="InterPro" id="IPR043205">
    <property type="entry name" value="CYB561/CYBRD1-like"/>
</dbReference>
<dbReference type="RefSeq" id="XP_066930887.1">
    <property type="nucleotide sequence ID" value="XM_067074786.1"/>
</dbReference>
<feature type="transmembrane region" description="Helical" evidence="12">
    <location>
        <begin position="199"/>
        <end position="224"/>
    </location>
</feature>
<sequence>MAENSETFVNIHLHPRAYYDENPPSTAEDEKQPILSEQGVGKPYTVEINPTNQSEEPESSTNENEESKNLTNEAEARLDIPYRKPRYPLSHLFSATVCLIEVLGVILFIFLLAWLLNYHGGFEWDGASKEFNYHALFMFLGFVFFYSNAAVSSYSMNQKQVTSIHYFHVVSVLLTLFFTFFGFIVGLQVDKRFYSFHTWIGMVTLVLFFIQALYGLCCIFIKIPERLRQFARKFEIWLFLCVFLCAILATILGISEYINNRPGHDGSTFSFESIVTNVISLLLVVFSLLVTSVLMHPIYQKERLDR</sequence>
<feature type="compositionally biased region" description="Low complexity" evidence="11">
    <location>
        <begin position="49"/>
        <end position="62"/>
    </location>
</feature>
<dbReference type="GO" id="GO:0046872">
    <property type="term" value="F:metal ion binding"/>
    <property type="evidence" value="ECO:0007669"/>
    <property type="project" value="UniProtKB-KW"/>
</dbReference>
<evidence type="ECO:0000313" key="14">
    <source>
        <dbReference type="EnsemblMetazoa" id="CLYHEMP011317.1"/>
    </source>
</evidence>
<evidence type="ECO:0000256" key="5">
    <source>
        <dbReference type="ARBA" id="ARBA00022692"/>
    </source>
</evidence>
<dbReference type="GO" id="GO:0016491">
    <property type="term" value="F:oxidoreductase activity"/>
    <property type="evidence" value="ECO:0007669"/>
    <property type="project" value="InterPro"/>
</dbReference>
<keyword evidence="7" id="KW-0249">Electron transport</keyword>
<proteinExistence type="predicted"/>
<feature type="transmembrane region" description="Helical" evidence="12">
    <location>
        <begin position="278"/>
        <end position="299"/>
    </location>
</feature>
<evidence type="ECO:0000256" key="2">
    <source>
        <dbReference type="ARBA" id="ARBA00004141"/>
    </source>
</evidence>
<feature type="transmembrane region" description="Helical" evidence="12">
    <location>
        <begin position="236"/>
        <end position="258"/>
    </location>
</feature>
<keyword evidence="3" id="KW-0813">Transport</keyword>
<evidence type="ECO:0000256" key="11">
    <source>
        <dbReference type="SAM" id="MobiDB-lite"/>
    </source>
</evidence>
<evidence type="ECO:0000256" key="10">
    <source>
        <dbReference type="ARBA" id="ARBA00023136"/>
    </source>
</evidence>
<evidence type="ECO:0000313" key="15">
    <source>
        <dbReference type="Proteomes" id="UP000594262"/>
    </source>
</evidence>
<feature type="transmembrane region" description="Helical" evidence="12">
    <location>
        <begin position="92"/>
        <end position="115"/>
    </location>
</feature>
<reference evidence="14" key="1">
    <citation type="submission" date="2021-01" db="UniProtKB">
        <authorList>
            <consortium name="EnsemblMetazoa"/>
        </authorList>
    </citation>
    <scope>IDENTIFICATION</scope>
</reference>
<keyword evidence="6" id="KW-0479">Metal-binding</keyword>
<evidence type="ECO:0000256" key="3">
    <source>
        <dbReference type="ARBA" id="ARBA00022448"/>
    </source>
</evidence>
<dbReference type="OrthoDB" id="907479at2759"/>
<dbReference type="Gene3D" id="1.20.120.1770">
    <property type="match status" value="1"/>
</dbReference>
<feature type="region of interest" description="Disordered" evidence="11">
    <location>
        <begin position="1"/>
        <end position="73"/>
    </location>
</feature>
<name>A0A7M5V7X9_9CNID</name>
<dbReference type="AlphaFoldDB" id="A0A7M5V7X9"/>
<accession>A0A7M5V7X9</accession>
<comment type="cofactor">
    <cofactor evidence="1">
        <name>heme b</name>
        <dbReference type="ChEBI" id="CHEBI:60344"/>
    </cofactor>
</comment>
<evidence type="ECO:0000256" key="1">
    <source>
        <dbReference type="ARBA" id="ARBA00001970"/>
    </source>
</evidence>
<dbReference type="InterPro" id="IPR006593">
    <property type="entry name" value="Cyt_b561/ferric_Rdtase_TM"/>
</dbReference>
<dbReference type="PROSITE" id="PS50939">
    <property type="entry name" value="CYTOCHROME_B561"/>
    <property type="match status" value="1"/>
</dbReference>
<dbReference type="GO" id="GO:0016020">
    <property type="term" value="C:membrane"/>
    <property type="evidence" value="ECO:0007669"/>
    <property type="project" value="UniProtKB-SubCell"/>
</dbReference>
<evidence type="ECO:0000256" key="6">
    <source>
        <dbReference type="ARBA" id="ARBA00022723"/>
    </source>
</evidence>
<evidence type="ECO:0000256" key="9">
    <source>
        <dbReference type="ARBA" id="ARBA00023004"/>
    </source>
</evidence>
<dbReference type="GeneID" id="136818445"/>